<dbReference type="KEGG" id="sind:105157688"/>
<dbReference type="GO" id="GO:0097361">
    <property type="term" value="C:cytosolic [4Fe-4S] assembly targeting complex"/>
    <property type="evidence" value="ECO:0007669"/>
    <property type="project" value="UniProtKB-UniRule"/>
</dbReference>
<feature type="domain" description="MMS19 C-terminal" evidence="6">
    <location>
        <begin position="709"/>
        <end position="1103"/>
    </location>
</feature>
<dbReference type="Pfam" id="PF12460">
    <property type="entry name" value="MMS19_C"/>
    <property type="match status" value="1"/>
</dbReference>
<dbReference type="FunCoup" id="A0A6I9SSZ9">
    <property type="interactions" value="3725"/>
</dbReference>
<reference evidence="9" key="1">
    <citation type="submission" date="2025-08" db="UniProtKB">
        <authorList>
            <consortium name="RefSeq"/>
        </authorList>
    </citation>
    <scope>IDENTIFICATION</scope>
</reference>
<dbReference type="GO" id="GO:0016226">
    <property type="term" value="P:iron-sulfur cluster assembly"/>
    <property type="evidence" value="ECO:0007669"/>
    <property type="project" value="UniProtKB-UniRule"/>
</dbReference>
<comment type="similarity">
    <text evidence="2 5">Belongs to the MET18/MMS19 family.</text>
</comment>
<organism evidence="8 9">
    <name type="scientific">Sesamum indicum</name>
    <name type="common">Oriental sesame</name>
    <name type="synonym">Sesamum orientale</name>
    <dbReference type="NCBI Taxonomy" id="4182"/>
    <lineage>
        <taxon>Eukaryota</taxon>
        <taxon>Viridiplantae</taxon>
        <taxon>Streptophyta</taxon>
        <taxon>Embryophyta</taxon>
        <taxon>Tracheophyta</taxon>
        <taxon>Spermatophyta</taxon>
        <taxon>Magnoliopsida</taxon>
        <taxon>eudicotyledons</taxon>
        <taxon>Gunneridae</taxon>
        <taxon>Pentapetalae</taxon>
        <taxon>asterids</taxon>
        <taxon>lamiids</taxon>
        <taxon>Lamiales</taxon>
        <taxon>Pedaliaceae</taxon>
        <taxon>Sesamum</taxon>
    </lineage>
</organism>
<evidence type="ECO:0000256" key="3">
    <source>
        <dbReference type="ARBA" id="ARBA00022737"/>
    </source>
</evidence>
<dbReference type="InterPro" id="IPR024687">
    <property type="entry name" value="MMS19_C"/>
</dbReference>
<keyword evidence="4 5" id="KW-0539">Nucleus</keyword>
<dbReference type="GO" id="GO:0051604">
    <property type="term" value="P:protein maturation"/>
    <property type="evidence" value="ECO:0007669"/>
    <property type="project" value="UniProtKB-UniRule"/>
</dbReference>
<protein>
    <recommendedName>
        <fullName evidence="5">MMS19 nucleotide excision repair protein</fullName>
    </recommendedName>
</protein>
<dbReference type="AlphaFoldDB" id="A0A6I9SSZ9"/>
<dbReference type="PANTHER" id="PTHR12891:SF0">
    <property type="entry name" value="MMS19 NUCLEOTIDE EXCISION REPAIR PROTEIN HOMOLOG"/>
    <property type="match status" value="1"/>
</dbReference>
<keyword evidence="8" id="KW-1185">Reference proteome</keyword>
<evidence type="ECO:0000259" key="6">
    <source>
        <dbReference type="Pfam" id="PF12460"/>
    </source>
</evidence>
<keyword evidence="5" id="KW-0227">DNA damage</keyword>
<dbReference type="InterPro" id="IPR011989">
    <property type="entry name" value="ARM-like"/>
</dbReference>
<name>A0A6I9SSZ9_SESIN</name>
<dbReference type="InterPro" id="IPR016024">
    <property type="entry name" value="ARM-type_fold"/>
</dbReference>
<dbReference type="GO" id="GO:0005634">
    <property type="term" value="C:nucleus"/>
    <property type="evidence" value="ECO:0007669"/>
    <property type="project" value="UniProtKB-SubCell"/>
</dbReference>
<proteinExistence type="inferred from homology"/>
<dbReference type="GO" id="GO:0006281">
    <property type="term" value="P:DNA repair"/>
    <property type="evidence" value="ECO:0007669"/>
    <property type="project" value="UniProtKB-UniRule"/>
</dbReference>
<evidence type="ECO:0000259" key="7">
    <source>
        <dbReference type="Pfam" id="PF14500"/>
    </source>
</evidence>
<evidence type="ECO:0000256" key="2">
    <source>
        <dbReference type="ARBA" id="ARBA00009340"/>
    </source>
</evidence>
<evidence type="ECO:0000256" key="5">
    <source>
        <dbReference type="RuleBase" id="RU367072"/>
    </source>
</evidence>
<dbReference type="Proteomes" id="UP000504604">
    <property type="component" value="Linkage group LG3"/>
</dbReference>
<evidence type="ECO:0000313" key="9">
    <source>
        <dbReference type="RefSeq" id="XP_011072432.1"/>
    </source>
</evidence>
<dbReference type="InParanoid" id="A0A6I9SSZ9"/>
<evidence type="ECO:0000256" key="1">
    <source>
        <dbReference type="ARBA" id="ARBA00004123"/>
    </source>
</evidence>
<dbReference type="Gene3D" id="1.25.10.10">
    <property type="entry name" value="Leucine-rich Repeat Variant"/>
    <property type="match status" value="1"/>
</dbReference>
<dbReference type="GeneID" id="105157688"/>
<gene>
    <name evidence="9" type="primary">LOC105157688</name>
</gene>
<comment type="function">
    <text evidence="5">Key component of the cytosolic iron-sulfur protein assembly (CIA) complex, a multiprotein complex that mediates the incorporation of iron-sulfur cluster into apoproteins specifically involved in DNA metabolism and genomic integrity. In the CIA complex, MMS19 acts as an adapter between early-acting CIA components and a subset of cellular target iron-sulfur proteins.</text>
</comment>
<dbReference type="InterPro" id="IPR029240">
    <property type="entry name" value="MMS19_N"/>
</dbReference>
<dbReference type="Pfam" id="PF14500">
    <property type="entry name" value="MMS19_N"/>
    <property type="match status" value="1"/>
</dbReference>
<comment type="subcellular location">
    <subcellularLocation>
        <location evidence="1 5">Nucleus</location>
    </subcellularLocation>
</comment>
<accession>A0A6I9SSZ9</accession>
<dbReference type="InterPro" id="IPR039920">
    <property type="entry name" value="MMS19"/>
</dbReference>
<keyword evidence="5" id="KW-0234">DNA repair</keyword>
<dbReference type="SUPFAM" id="SSF48371">
    <property type="entry name" value="ARM repeat"/>
    <property type="match status" value="1"/>
</dbReference>
<sequence>MADSIQWIQHVELYVSSSATPSQQVASVDAVATLLKNDLLTLEALVREMEMYLTTTDSIIRCRGILLLGELLAQLTLKPLDSTSIHSLIGFFTERLADWKALRGAIVGCLALLRRKSDVGRVTDSEAKAVAQSYLQNLQVQSLGQHDRKLSFQLMECLLDRYAGAMADLGDNLVYGICEAIDGEKDPQCLLLVFHIVESLAQLSPGPLANFAEDLFEILGCYFPIHFTHPKGEDDDVKREELARALMLAFASTPLFEPFSIPLLLEKLSSSLPSAKVESFKYLSYCTAKYGPERMAKHAEALWASLKDTTYLSPQSMLSMEPESMSRMNFQESDVMTEAFVLLQEVIRQYGEFISLIIGDNDINAFLISLNQYKGFDDIPLQVKQKLHAVGHILSACAKASAAMCNKVFESFFPFLMDGLGLSVAQPSQNNSYLDEECFSLAKFKFGPLYLCIELIAACKSLTLSLYNCTSIHDFPHQRWCSLLSSFSESLVKAFVSMLRSNVADNEQSAYVYCGVKGLQILATFPGSFTPVSKSVNDNIFLELVSIITSDSNKTFEWTSALKALVEIGFSIDKCLDSEKAASFESTVVEKIVSLISSLDSAIPLSLRLQAAFEIGATRKDFMLRVVRGLDESIDTNFSAVFDHGNHKSDELTIKLLDTYSQKVLPWFLEIGGSEEVQLNFALRIWDKIENFRALNLSPPEFTSISYQDLLGATMTAMKKAVASCSEESQEIIINKASGVLFSSTVFGSMGFKSGSSILKEEGLQQTQNYGNSSGRDEWLTSLFASVVVALRPQTGISNRKMILQLFITSLLNGHVPSAHALGSLVNKLPLETKGIKSSRSLSLNEALDMIFHSFVGTCRDDSTSGNDGSGVNINSLRLNTSRIQLEFNTVIGLAWIGKGLLMRGHEKVKDITMTLLSFLTLDCEAGVSKQFQNLAEVLDEEGVHQLMKCAGDAFHIIMSDSGECLNRMYHATVRPLYKQRFFSTIMPILLSLVVKSESSFVRSMLYRAFAHVVSDTPLTAILGEAKKLFPILLECLSTLSKDVSDKGIIYSVLLVISGILLDKNGQEAAVENASSIVNQLIELTAYPHMMAVRETAIQCLVAVSELPHARVYPLRTKVLRTISKALDDPKRIVRQEAVRCRQAWASIASRSIHF</sequence>
<evidence type="ECO:0000313" key="8">
    <source>
        <dbReference type="Proteomes" id="UP000504604"/>
    </source>
</evidence>
<evidence type="ECO:0000256" key="4">
    <source>
        <dbReference type="ARBA" id="ARBA00023242"/>
    </source>
</evidence>
<dbReference type="RefSeq" id="XP_011072432.1">
    <property type="nucleotide sequence ID" value="XM_011074130.2"/>
</dbReference>
<dbReference type="PANTHER" id="PTHR12891">
    <property type="entry name" value="DNA REPAIR/TRANSCRIPTION PROTEIN MET18/MMS19"/>
    <property type="match status" value="1"/>
</dbReference>
<dbReference type="OrthoDB" id="342900at2759"/>
<feature type="domain" description="MMS19 N-terminal" evidence="7">
    <location>
        <begin position="46"/>
        <end position="309"/>
    </location>
</feature>
<keyword evidence="3" id="KW-0677">Repeat</keyword>